<keyword evidence="20" id="KW-1185">Reference proteome</keyword>
<evidence type="ECO:0000256" key="5">
    <source>
        <dbReference type="ARBA" id="ARBA00022525"/>
    </source>
</evidence>
<feature type="chain" id="PRO_5007895516" evidence="17">
    <location>
        <begin position="17"/>
        <end position="174"/>
    </location>
</feature>
<evidence type="ECO:0000256" key="1">
    <source>
        <dbReference type="ARBA" id="ARBA00004609"/>
    </source>
</evidence>
<evidence type="ECO:0000256" key="13">
    <source>
        <dbReference type="ARBA" id="ARBA00023180"/>
    </source>
</evidence>
<dbReference type="InterPro" id="IPR008427">
    <property type="entry name" value="Extracellular_membr_CFEM_dom"/>
</dbReference>
<keyword evidence="6 15" id="KW-0349">Heme</keyword>
<evidence type="ECO:0000256" key="10">
    <source>
        <dbReference type="ARBA" id="ARBA00023004"/>
    </source>
</evidence>
<keyword evidence="10 15" id="KW-0408">Iron</keyword>
<evidence type="ECO:0000313" key="20">
    <source>
        <dbReference type="Proteomes" id="UP000076881"/>
    </source>
</evidence>
<evidence type="ECO:0000256" key="7">
    <source>
        <dbReference type="ARBA" id="ARBA00022622"/>
    </source>
</evidence>
<comment type="caution">
    <text evidence="15">Lacks conserved residue(s) required for the propagation of feature annotation.</text>
</comment>
<evidence type="ECO:0000256" key="9">
    <source>
        <dbReference type="ARBA" id="ARBA00022729"/>
    </source>
</evidence>
<keyword evidence="9 17" id="KW-0732">Signal</keyword>
<keyword evidence="7" id="KW-0336">GPI-anchor</keyword>
<keyword evidence="13" id="KW-0325">Glycoprotein</keyword>
<keyword evidence="8 15" id="KW-0479">Metal-binding</keyword>
<sequence>MKFALPLLAAASLAAAQSGNPLNDIPKCAQDCVGKFLSGANIAGCSLVDYNCICSNEKFIDDIACCLDPVCDDKGKSDTIALANKLCKAFKVDLPTAVTCKSSAASSTAASGSATSSSDAGQTTSAASSGASSSSASSASGSGAAASTSSSKTNAAPTNVAGIVGAAAALAFAL</sequence>
<feature type="compositionally biased region" description="Low complexity" evidence="16">
    <location>
        <begin position="127"/>
        <end position="151"/>
    </location>
</feature>
<reference evidence="19 20" key="1">
    <citation type="journal article" date="2016" name="Genome Biol. Evol.">
        <title>Divergent and convergent evolution of fungal pathogenicity.</title>
        <authorList>
            <person name="Shang Y."/>
            <person name="Xiao G."/>
            <person name="Zheng P."/>
            <person name="Cen K."/>
            <person name="Zhan S."/>
            <person name="Wang C."/>
        </authorList>
    </citation>
    <scope>NUCLEOTIDE SEQUENCE [LARGE SCALE GENOMIC DNA]</scope>
    <source>
        <strain evidence="19 20">RCEF 1005</strain>
    </source>
</reference>
<accession>A0A168AUG8</accession>
<evidence type="ECO:0000256" key="3">
    <source>
        <dbReference type="ARBA" id="ARBA00010031"/>
    </source>
</evidence>
<evidence type="ECO:0000256" key="11">
    <source>
        <dbReference type="ARBA" id="ARBA00023136"/>
    </source>
</evidence>
<feature type="domain" description="CFEM" evidence="18">
    <location>
        <begin position="1"/>
        <end position="114"/>
    </location>
</feature>
<dbReference type="Pfam" id="PF05730">
    <property type="entry name" value="CFEM"/>
    <property type="match status" value="1"/>
</dbReference>
<keyword evidence="12 15" id="KW-1015">Disulfide bond</keyword>
<evidence type="ECO:0000259" key="18">
    <source>
        <dbReference type="PROSITE" id="PS52012"/>
    </source>
</evidence>
<evidence type="ECO:0000256" key="8">
    <source>
        <dbReference type="ARBA" id="ARBA00022723"/>
    </source>
</evidence>
<dbReference type="OrthoDB" id="3065412at2759"/>
<comment type="caution">
    <text evidence="19">The sequence shown here is derived from an EMBL/GenBank/DDBJ whole genome shotgun (WGS) entry which is preliminary data.</text>
</comment>
<dbReference type="PANTHER" id="PTHR37928:SF2">
    <property type="entry name" value="GPI ANCHORED CFEM DOMAIN PROTEIN (AFU_ORTHOLOGUE AFUA_6G10580)"/>
    <property type="match status" value="1"/>
</dbReference>
<dbReference type="STRING" id="1081108.A0A168AUG8"/>
<evidence type="ECO:0000256" key="16">
    <source>
        <dbReference type="SAM" id="MobiDB-lite"/>
    </source>
</evidence>
<feature type="binding site" description="axial binding residue" evidence="15">
    <location>
        <position position="49"/>
    </location>
    <ligand>
        <name>heme</name>
        <dbReference type="ChEBI" id="CHEBI:30413"/>
    </ligand>
    <ligandPart>
        <name>Fe</name>
        <dbReference type="ChEBI" id="CHEBI:18248"/>
    </ligandPart>
</feature>
<gene>
    <name evidence="19" type="ORF">LEL_10084</name>
</gene>
<evidence type="ECO:0000256" key="6">
    <source>
        <dbReference type="ARBA" id="ARBA00022617"/>
    </source>
</evidence>
<feature type="disulfide bond" evidence="15">
    <location>
        <begin position="45"/>
        <end position="52"/>
    </location>
</feature>
<evidence type="ECO:0000313" key="19">
    <source>
        <dbReference type="EMBL" id="OAA69208.1"/>
    </source>
</evidence>
<keyword evidence="14" id="KW-0449">Lipoprotein</keyword>
<keyword evidence="11" id="KW-0472">Membrane</keyword>
<keyword evidence="4" id="KW-1003">Cell membrane</keyword>
<comment type="similarity">
    <text evidence="3">Belongs to the RBT5 family.</text>
</comment>
<evidence type="ECO:0000256" key="15">
    <source>
        <dbReference type="PROSITE-ProRule" id="PRU01356"/>
    </source>
</evidence>
<dbReference type="GO" id="GO:0005576">
    <property type="term" value="C:extracellular region"/>
    <property type="evidence" value="ECO:0007669"/>
    <property type="project" value="UniProtKB-SubCell"/>
</dbReference>
<evidence type="ECO:0000256" key="14">
    <source>
        <dbReference type="ARBA" id="ARBA00023288"/>
    </source>
</evidence>
<evidence type="ECO:0000256" key="17">
    <source>
        <dbReference type="SAM" id="SignalP"/>
    </source>
</evidence>
<protein>
    <submittedName>
        <fullName evidence="19">Extracellular membrane protein, 8-cysteine region, CFEM</fullName>
    </submittedName>
</protein>
<comment type="subcellular location">
    <subcellularLocation>
        <location evidence="1">Cell membrane</location>
        <topology evidence="1">Lipid-anchor</topology>
        <topology evidence="1">GPI-anchor</topology>
    </subcellularLocation>
    <subcellularLocation>
        <location evidence="2">Secreted</location>
    </subcellularLocation>
</comment>
<dbReference type="EMBL" id="AZHF01000011">
    <property type="protein sequence ID" value="OAA69208.1"/>
    <property type="molecule type" value="Genomic_DNA"/>
</dbReference>
<dbReference type="Proteomes" id="UP000076881">
    <property type="component" value="Unassembled WGS sequence"/>
</dbReference>
<dbReference type="GO" id="GO:0005886">
    <property type="term" value="C:plasma membrane"/>
    <property type="evidence" value="ECO:0007669"/>
    <property type="project" value="UniProtKB-SubCell"/>
</dbReference>
<dbReference type="AlphaFoldDB" id="A0A168AUG8"/>
<dbReference type="GO" id="GO:0046872">
    <property type="term" value="F:metal ion binding"/>
    <property type="evidence" value="ECO:0007669"/>
    <property type="project" value="UniProtKB-UniRule"/>
</dbReference>
<evidence type="ECO:0000256" key="4">
    <source>
        <dbReference type="ARBA" id="ARBA00022475"/>
    </source>
</evidence>
<feature type="region of interest" description="Disordered" evidence="16">
    <location>
        <begin position="127"/>
        <end position="154"/>
    </location>
</feature>
<keyword evidence="5" id="KW-0964">Secreted</keyword>
<proteinExistence type="inferred from homology"/>
<feature type="signal peptide" evidence="17">
    <location>
        <begin position="1"/>
        <end position="16"/>
    </location>
</feature>
<organism evidence="19 20">
    <name type="scientific">Akanthomyces lecanii RCEF 1005</name>
    <dbReference type="NCBI Taxonomy" id="1081108"/>
    <lineage>
        <taxon>Eukaryota</taxon>
        <taxon>Fungi</taxon>
        <taxon>Dikarya</taxon>
        <taxon>Ascomycota</taxon>
        <taxon>Pezizomycotina</taxon>
        <taxon>Sordariomycetes</taxon>
        <taxon>Hypocreomycetidae</taxon>
        <taxon>Hypocreales</taxon>
        <taxon>Cordycipitaceae</taxon>
        <taxon>Akanthomyces</taxon>
        <taxon>Cordyceps confragosa</taxon>
    </lineage>
</organism>
<dbReference type="PANTHER" id="PTHR37928">
    <property type="entry name" value="CFEM DOMAIN PROTEIN (AFU_ORTHOLOGUE AFUA_6G14090)"/>
    <property type="match status" value="1"/>
</dbReference>
<dbReference type="SMART" id="SM00747">
    <property type="entry name" value="CFEM"/>
    <property type="match status" value="1"/>
</dbReference>
<feature type="disulfide bond" evidence="15">
    <location>
        <begin position="54"/>
        <end position="87"/>
    </location>
</feature>
<evidence type="ECO:0000256" key="12">
    <source>
        <dbReference type="ARBA" id="ARBA00023157"/>
    </source>
</evidence>
<dbReference type="InterPro" id="IPR051735">
    <property type="entry name" value="CFEM_domain"/>
</dbReference>
<dbReference type="GO" id="GO:0098552">
    <property type="term" value="C:side of membrane"/>
    <property type="evidence" value="ECO:0007669"/>
    <property type="project" value="UniProtKB-KW"/>
</dbReference>
<dbReference type="PROSITE" id="PS52012">
    <property type="entry name" value="CFEM"/>
    <property type="match status" value="1"/>
</dbReference>
<name>A0A168AUG8_CORDF</name>
<evidence type="ECO:0000256" key="2">
    <source>
        <dbReference type="ARBA" id="ARBA00004613"/>
    </source>
</evidence>